<feature type="transmembrane region" description="Helical" evidence="10">
    <location>
        <begin position="174"/>
        <end position="191"/>
    </location>
</feature>
<feature type="transmembrane region" description="Helical" evidence="10">
    <location>
        <begin position="363"/>
        <end position="384"/>
    </location>
</feature>
<keyword evidence="7 10" id="KW-0811">Translocation</keyword>
<dbReference type="Proteomes" id="UP000009875">
    <property type="component" value="Unassembled WGS sequence"/>
</dbReference>
<feature type="transmembrane region" description="Helical" evidence="10">
    <location>
        <begin position="390"/>
        <end position="409"/>
    </location>
</feature>
<reference evidence="14 15" key="1">
    <citation type="submission" date="2012-09" db="EMBL/GenBank/DDBJ databases">
        <title>The Genome Sequence of Alloiococcus otitis ATCC 51267.</title>
        <authorList>
            <consortium name="The Broad Institute Genome Sequencing Platform"/>
            <person name="Earl A."/>
            <person name="Ward D."/>
            <person name="Feldgarden M."/>
            <person name="Gevers D."/>
            <person name="Huys G."/>
            <person name="Walker B."/>
            <person name="Young S.K."/>
            <person name="Zeng Q."/>
            <person name="Gargeya S."/>
            <person name="Fitzgerald M."/>
            <person name="Haas B."/>
            <person name="Abouelleil A."/>
            <person name="Alvarado L."/>
            <person name="Arachchi H.M."/>
            <person name="Berlin A.M."/>
            <person name="Chapman S.B."/>
            <person name="Goldberg J."/>
            <person name="Griggs A."/>
            <person name="Gujja S."/>
            <person name="Hansen M."/>
            <person name="Howarth C."/>
            <person name="Imamovic A."/>
            <person name="Larimer J."/>
            <person name="McCowen C."/>
            <person name="Montmayeur A."/>
            <person name="Murphy C."/>
            <person name="Neiman D."/>
            <person name="Pearson M."/>
            <person name="Priest M."/>
            <person name="Roberts A."/>
            <person name="Saif S."/>
            <person name="Shea T."/>
            <person name="Sisk P."/>
            <person name="Sykes S."/>
            <person name="Wortman J."/>
            <person name="Nusbaum C."/>
            <person name="Birren B."/>
        </authorList>
    </citation>
    <scope>NUCLEOTIDE SEQUENCE [LARGE SCALE GENOMIC DNA]</scope>
    <source>
        <strain evidence="14 15">ATCC 51267</strain>
    </source>
</reference>
<dbReference type="eggNOG" id="COG0201">
    <property type="taxonomic scope" value="Bacteria"/>
</dbReference>
<evidence type="ECO:0000256" key="9">
    <source>
        <dbReference type="ARBA" id="ARBA00039733"/>
    </source>
</evidence>
<dbReference type="GO" id="GO:0065002">
    <property type="term" value="P:intracellular protein transmembrane transport"/>
    <property type="evidence" value="ECO:0007669"/>
    <property type="project" value="UniProtKB-UniRule"/>
</dbReference>
<evidence type="ECO:0000256" key="1">
    <source>
        <dbReference type="ARBA" id="ARBA00004141"/>
    </source>
</evidence>
<feature type="transmembrane region" description="Helical" evidence="10">
    <location>
        <begin position="308"/>
        <end position="328"/>
    </location>
</feature>
<feature type="transmembrane region" description="Helical" evidence="10">
    <location>
        <begin position="115"/>
        <end position="135"/>
    </location>
</feature>
<organism evidence="14 15">
    <name type="scientific">Alloiococcus otitis ATCC 51267</name>
    <dbReference type="NCBI Taxonomy" id="883081"/>
    <lineage>
        <taxon>Bacteria</taxon>
        <taxon>Bacillati</taxon>
        <taxon>Bacillota</taxon>
        <taxon>Bacilli</taxon>
        <taxon>Lactobacillales</taxon>
        <taxon>Carnobacteriaceae</taxon>
        <taxon>Alloiococcus</taxon>
    </lineage>
</organism>
<dbReference type="RefSeq" id="WP_003777714.1">
    <property type="nucleotide sequence ID" value="NZ_JH992958.1"/>
</dbReference>
<evidence type="ECO:0000256" key="10">
    <source>
        <dbReference type="HAMAP-Rule" id="MF_01465"/>
    </source>
</evidence>
<evidence type="ECO:0000256" key="12">
    <source>
        <dbReference type="RuleBase" id="RU003484"/>
    </source>
</evidence>
<comment type="subcellular location">
    <subcellularLocation>
        <location evidence="10">Cell membrane</location>
        <topology evidence="10">Multi-pass membrane protein</topology>
    </subcellularLocation>
    <subcellularLocation>
        <location evidence="1 12">Membrane</location>
        <topology evidence="1 12">Multi-pass membrane protein</topology>
    </subcellularLocation>
</comment>
<dbReference type="EMBL" id="AGXA01000018">
    <property type="protein sequence ID" value="EKU93559.1"/>
    <property type="molecule type" value="Genomic_DNA"/>
</dbReference>
<comment type="caution">
    <text evidence="10">Lacks conserved residue(s) required for the propagation of feature annotation.</text>
</comment>
<comment type="subunit">
    <text evidence="10">Component of the Sec protein translocase complex. Heterotrimer consisting of SecY, SecE and SecG subunits. The heterotrimers can form oligomers, although 1 heterotrimer is thought to be able to translocate proteins. Interacts with the ribosome. Interacts with SecDF, and other proteins may be involved. Interacts with SecA.</text>
</comment>
<dbReference type="SUPFAM" id="SSF103491">
    <property type="entry name" value="Preprotein translocase SecY subunit"/>
    <property type="match status" value="1"/>
</dbReference>
<evidence type="ECO:0000313" key="15">
    <source>
        <dbReference type="Proteomes" id="UP000009875"/>
    </source>
</evidence>
<evidence type="ECO:0000256" key="4">
    <source>
        <dbReference type="ARBA" id="ARBA00022692"/>
    </source>
</evidence>
<feature type="transmembrane region" description="Helical" evidence="10">
    <location>
        <begin position="65"/>
        <end position="87"/>
    </location>
</feature>
<evidence type="ECO:0000256" key="8">
    <source>
        <dbReference type="ARBA" id="ARBA00023136"/>
    </source>
</evidence>
<feature type="transmembrane region" description="Helical" evidence="10">
    <location>
        <begin position="147"/>
        <end position="167"/>
    </location>
</feature>
<dbReference type="PATRIC" id="fig|883081.3.peg.851"/>
<evidence type="ECO:0000256" key="7">
    <source>
        <dbReference type="ARBA" id="ARBA00023010"/>
    </source>
</evidence>
<dbReference type="GO" id="GO:0043952">
    <property type="term" value="P:protein transport by the Sec complex"/>
    <property type="evidence" value="ECO:0007669"/>
    <property type="project" value="UniProtKB-UniRule"/>
</dbReference>
<comment type="similarity">
    <text evidence="2 10 13">Belongs to the SecY/SEC61-alpha family.</text>
</comment>
<dbReference type="PROSITE" id="PS00755">
    <property type="entry name" value="SECY_1"/>
    <property type="match status" value="1"/>
</dbReference>
<dbReference type="InterPro" id="IPR030659">
    <property type="entry name" value="SecY_CS"/>
</dbReference>
<dbReference type="PANTHER" id="PTHR10906">
    <property type="entry name" value="SECY/SEC61-ALPHA FAMILY MEMBER"/>
    <property type="match status" value="1"/>
</dbReference>
<name>K9E8N4_9LACT</name>
<feature type="transmembrane region" description="Helical" evidence="10">
    <location>
        <begin position="266"/>
        <end position="288"/>
    </location>
</feature>
<dbReference type="InterPro" id="IPR002208">
    <property type="entry name" value="SecY/SEC61-alpha"/>
</dbReference>
<dbReference type="Gene3D" id="1.10.3370.10">
    <property type="entry name" value="SecY subunit domain"/>
    <property type="match status" value="1"/>
</dbReference>
<feature type="transmembrane region" description="Helical" evidence="10">
    <location>
        <begin position="211"/>
        <end position="234"/>
    </location>
</feature>
<dbReference type="GO" id="GO:0006605">
    <property type="term" value="P:protein targeting"/>
    <property type="evidence" value="ECO:0007669"/>
    <property type="project" value="UniProtKB-UniRule"/>
</dbReference>
<protein>
    <recommendedName>
        <fullName evidence="9 10">Protein translocase subunit SecY</fullName>
    </recommendedName>
</protein>
<keyword evidence="10" id="KW-1003">Cell membrane</keyword>
<comment type="caution">
    <text evidence="14">The sequence shown here is derived from an EMBL/GenBank/DDBJ whole genome shotgun (WGS) entry which is preliminary data.</text>
</comment>
<keyword evidence="8 10" id="KW-0472">Membrane</keyword>
<evidence type="ECO:0000313" key="14">
    <source>
        <dbReference type="EMBL" id="EKU93559.1"/>
    </source>
</evidence>
<keyword evidence="6 10" id="KW-1133">Transmembrane helix</keyword>
<dbReference type="Pfam" id="PF00344">
    <property type="entry name" value="SecY"/>
    <property type="match status" value="1"/>
</dbReference>
<dbReference type="PRINTS" id="PR00303">
    <property type="entry name" value="SECYTRNLCASE"/>
</dbReference>
<dbReference type="HOGENOM" id="CLU_030313_0_1_9"/>
<dbReference type="InterPro" id="IPR023201">
    <property type="entry name" value="SecY_dom_sf"/>
</dbReference>
<evidence type="ECO:0000256" key="11">
    <source>
        <dbReference type="RuleBase" id="RU000537"/>
    </source>
</evidence>
<dbReference type="NCBIfam" id="TIGR00967">
    <property type="entry name" value="3a0501s007"/>
    <property type="match status" value="1"/>
</dbReference>
<evidence type="ECO:0000256" key="2">
    <source>
        <dbReference type="ARBA" id="ARBA00005751"/>
    </source>
</evidence>
<evidence type="ECO:0000256" key="6">
    <source>
        <dbReference type="ARBA" id="ARBA00022989"/>
    </source>
</evidence>
<dbReference type="PIRSF" id="PIRSF004557">
    <property type="entry name" value="SecY"/>
    <property type="match status" value="1"/>
</dbReference>
<evidence type="ECO:0000256" key="5">
    <source>
        <dbReference type="ARBA" id="ARBA00022927"/>
    </source>
</evidence>
<dbReference type="PROSITE" id="PS00756">
    <property type="entry name" value="SECY_2"/>
    <property type="match status" value="1"/>
</dbReference>
<proteinExistence type="inferred from homology"/>
<keyword evidence="3 10" id="KW-0813">Transport</keyword>
<keyword evidence="15" id="KW-1185">Reference proteome</keyword>
<comment type="function">
    <text evidence="10 11">The central subunit of the protein translocation channel SecYEG. Consists of two halves formed by TMs 1-5 and 6-10. These two domains form a lateral gate at the front which open onto the bilayer between TMs 2 and 7, and are clamped together by SecE at the back. The channel is closed by both a pore ring composed of hydrophobic SecY resides and a short helix (helix 2A) on the extracellular side of the membrane which forms a plug. The plug probably moves laterally to allow the channel to open. The ring and the pore may move independently.</text>
</comment>
<dbReference type="InterPro" id="IPR026593">
    <property type="entry name" value="SecY"/>
</dbReference>
<dbReference type="FunFam" id="1.10.3370.10:FF:000001">
    <property type="entry name" value="Preprotein translocase subunit SecY"/>
    <property type="match status" value="1"/>
</dbReference>
<dbReference type="OrthoDB" id="9809248at2"/>
<dbReference type="GO" id="GO:0005886">
    <property type="term" value="C:plasma membrane"/>
    <property type="evidence" value="ECO:0007669"/>
    <property type="project" value="UniProtKB-SubCell"/>
</dbReference>
<sequence>MFKILKGAFTEKEVRGRVFFTLALLFVFRIGTHITVPGVDASALNELSETGLFTLLDTFGGGALSSYSVFALGVSPYITASIIVQLLQMDVIPKFKEWSEQGEVGRRKLNNVTRYGTIALGFLQGLGISIGFNALADFGLVRNPNAATYITIAIILTAGTMLVMWLGEMISVHGVGNGTSLIIFAGIVATIPQDLINFYRVQVGNAGDELIQSVLVFALVMLALIALVIFVTWMENAKRNIPVRYSKRASSAGDATLPLKVNSAGVIPVIFASSFIMTPQIFLNLFAQSSQDSTWFQVATSIFSLEEPIGAIFYTILIVAFTYFYAFIQINPEKVAENLQKQNAYIPSVRPGRATEDYISYMLIRLSTVGALYLGVISVLPIIASNFWNLPSSITLGGTSLLIVVGVGLDTMRQLEGLLSKNNYQGFIQSYQKSEE</sequence>
<keyword evidence="5 10" id="KW-0653">Protein transport</keyword>
<evidence type="ECO:0000256" key="3">
    <source>
        <dbReference type="ARBA" id="ARBA00022448"/>
    </source>
</evidence>
<dbReference type="AlphaFoldDB" id="K9E8N4"/>
<accession>K9E8N4</accession>
<evidence type="ECO:0000256" key="13">
    <source>
        <dbReference type="RuleBase" id="RU004349"/>
    </source>
</evidence>
<gene>
    <name evidence="10" type="primary">secY</name>
    <name evidence="14" type="ORF">HMPREF9698_00854</name>
</gene>
<keyword evidence="4 10" id="KW-0812">Transmembrane</keyword>
<dbReference type="STRING" id="883081.HMPREF9698_00854"/>
<dbReference type="HAMAP" id="MF_01465">
    <property type="entry name" value="SecY"/>
    <property type="match status" value="1"/>
</dbReference>